<keyword evidence="8" id="KW-0472">Membrane</keyword>
<dbReference type="Gene3D" id="3.40.309.10">
    <property type="entry name" value="Aldehyde Dehydrogenase, Chain A, domain 2"/>
    <property type="match status" value="1"/>
</dbReference>
<comment type="similarity">
    <text evidence="1 4 7">Belongs to the aldehyde dehydrogenase family.</text>
</comment>
<comment type="caution">
    <text evidence="10">The sequence shown here is derived from an EMBL/GenBank/DDBJ whole genome shotgun (WGS) entry which is preliminary data.</text>
</comment>
<feature type="active site" evidence="5 6">
    <location>
        <position position="242"/>
    </location>
</feature>
<organism evidence="10 11">
    <name type="scientific">Geranomyces variabilis</name>
    <dbReference type="NCBI Taxonomy" id="109894"/>
    <lineage>
        <taxon>Eukaryota</taxon>
        <taxon>Fungi</taxon>
        <taxon>Fungi incertae sedis</taxon>
        <taxon>Chytridiomycota</taxon>
        <taxon>Chytridiomycota incertae sedis</taxon>
        <taxon>Chytridiomycetes</taxon>
        <taxon>Spizellomycetales</taxon>
        <taxon>Powellomycetaceae</taxon>
        <taxon>Geranomyces</taxon>
    </lineage>
</organism>
<name>A0AAD5THZ6_9FUNG</name>
<evidence type="ECO:0000313" key="11">
    <source>
        <dbReference type="Proteomes" id="UP001212152"/>
    </source>
</evidence>
<dbReference type="PROSITE" id="PS00687">
    <property type="entry name" value="ALDEHYDE_DEHYDR_GLU"/>
    <property type="match status" value="1"/>
</dbReference>
<dbReference type="InterPro" id="IPR012394">
    <property type="entry name" value="Aldehyde_DH_NAD(P)"/>
</dbReference>
<evidence type="ECO:0000256" key="1">
    <source>
        <dbReference type="ARBA" id="ARBA00009986"/>
    </source>
</evidence>
<evidence type="ECO:0000256" key="5">
    <source>
        <dbReference type="PIRSR" id="PIRSR036492-1"/>
    </source>
</evidence>
<dbReference type="PANTHER" id="PTHR43570">
    <property type="entry name" value="ALDEHYDE DEHYDROGENASE"/>
    <property type="match status" value="1"/>
</dbReference>
<dbReference type="InterPro" id="IPR029510">
    <property type="entry name" value="Ald_DH_CS_GLU"/>
</dbReference>
<protein>
    <recommendedName>
        <fullName evidence="4">Aldehyde dehydrogenase</fullName>
    </recommendedName>
</protein>
<keyword evidence="2 4" id="KW-0560">Oxidoreductase</keyword>
<evidence type="ECO:0000256" key="4">
    <source>
        <dbReference type="PIRNR" id="PIRNR036492"/>
    </source>
</evidence>
<dbReference type="InterPro" id="IPR016162">
    <property type="entry name" value="Ald_DH_N"/>
</dbReference>
<dbReference type="InterPro" id="IPR015590">
    <property type="entry name" value="Aldehyde_DH_dom"/>
</dbReference>
<reference evidence="10" key="1">
    <citation type="submission" date="2020-05" db="EMBL/GenBank/DDBJ databases">
        <title>Phylogenomic resolution of chytrid fungi.</title>
        <authorList>
            <person name="Stajich J.E."/>
            <person name="Amses K."/>
            <person name="Simmons R."/>
            <person name="Seto K."/>
            <person name="Myers J."/>
            <person name="Bonds A."/>
            <person name="Quandt C.A."/>
            <person name="Barry K."/>
            <person name="Liu P."/>
            <person name="Grigoriev I."/>
            <person name="Longcore J.E."/>
            <person name="James T.Y."/>
        </authorList>
    </citation>
    <scope>NUCLEOTIDE SEQUENCE</scope>
    <source>
        <strain evidence="10">JEL0379</strain>
    </source>
</reference>
<dbReference type="GO" id="GO:0004029">
    <property type="term" value="F:aldehyde dehydrogenase (NAD+) activity"/>
    <property type="evidence" value="ECO:0007669"/>
    <property type="project" value="TreeGrafter"/>
</dbReference>
<evidence type="ECO:0000256" key="3">
    <source>
        <dbReference type="ARBA" id="ARBA00023027"/>
    </source>
</evidence>
<dbReference type="FunFam" id="3.40.605.10:FF:000004">
    <property type="entry name" value="Aldehyde dehydrogenase"/>
    <property type="match status" value="1"/>
</dbReference>
<accession>A0AAD5THZ6</accession>
<keyword evidence="3" id="KW-0520">NAD</keyword>
<gene>
    <name evidence="10" type="primary">ALDH3A1</name>
    <name evidence="10" type="ORF">HDU87_004851</name>
</gene>
<feature type="active site" evidence="5">
    <location>
        <position position="276"/>
    </location>
</feature>
<evidence type="ECO:0000259" key="9">
    <source>
        <dbReference type="Pfam" id="PF00171"/>
    </source>
</evidence>
<evidence type="ECO:0000256" key="7">
    <source>
        <dbReference type="RuleBase" id="RU003345"/>
    </source>
</evidence>
<evidence type="ECO:0000256" key="8">
    <source>
        <dbReference type="SAM" id="Phobius"/>
    </source>
</evidence>
<proteinExistence type="inferred from homology"/>
<evidence type="ECO:0000313" key="10">
    <source>
        <dbReference type="EMBL" id="KAJ3176712.1"/>
    </source>
</evidence>
<keyword evidence="8" id="KW-1133">Transmembrane helix</keyword>
<sequence>MGAAGAPPVANSFAVAAEPNSTPAAPKFVLTPEADISTIVEAARARYNTGVTRSLSWRKNQLRALFRMFDENESVFLEASHKDMAKHHNETWAYDVLILKNEIVDALENLDSWSKPERVDPGLPNMLDTAEIRRDPFGLCLVIGAWNYPYQLTLGPMMAAIAAGNAVIVKPSEVASHAAAAMAHFLPKYLDPVLFPVVNGGVPETTALLKIRFDHIFYTGNGFVGKIVAAAAAKNLTPCVLELGGKSPVIIDETADLAIAAKRVMWAKSINCGQTCVAPDYVLVPRGKVDAFAAACKDAVLDLYGENPKTNSHYPRVITKRQFDRLTDVLDKQKAIGTTKVAVGGETDASDLYIAPTVLTGVSGSDPVMEDEIFGPLLPILPTDSVNECIDFVRAREKPLALYVFSKNQKVVDDVLARTDSGNAVVNDLLMNMTIPNLPFGGVGASGSGKYHGKAGFDTYTHTRSYLQCPAGMDLVTMPRYPKMAYSNGGRKLLSALLEKRVGGFWALMRKLALPTRTWAYVFCIVVGFVIGGGAQNRWTWWR</sequence>
<evidence type="ECO:0000256" key="2">
    <source>
        <dbReference type="ARBA" id="ARBA00023002"/>
    </source>
</evidence>
<dbReference type="Pfam" id="PF00171">
    <property type="entry name" value="Aldedh"/>
    <property type="match status" value="1"/>
</dbReference>
<dbReference type="AlphaFoldDB" id="A0AAD5THZ6"/>
<feature type="transmembrane region" description="Helical" evidence="8">
    <location>
        <begin position="518"/>
        <end position="535"/>
    </location>
</feature>
<dbReference type="PANTHER" id="PTHR43570:SF16">
    <property type="entry name" value="ALDEHYDE DEHYDROGENASE TYPE III, ISOFORM Q"/>
    <property type="match status" value="1"/>
</dbReference>
<dbReference type="SUPFAM" id="SSF53720">
    <property type="entry name" value="ALDH-like"/>
    <property type="match status" value="1"/>
</dbReference>
<dbReference type="GO" id="GO:0006081">
    <property type="term" value="P:aldehyde metabolic process"/>
    <property type="evidence" value="ECO:0007669"/>
    <property type="project" value="InterPro"/>
</dbReference>
<dbReference type="FunFam" id="3.40.309.10:FF:000003">
    <property type="entry name" value="Aldehyde dehydrogenase"/>
    <property type="match status" value="1"/>
</dbReference>
<evidence type="ECO:0000256" key="6">
    <source>
        <dbReference type="PROSITE-ProRule" id="PRU10007"/>
    </source>
</evidence>
<dbReference type="GO" id="GO:0005737">
    <property type="term" value="C:cytoplasm"/>
    <property type="evidence" value="ECO:0007669"/>
    <property type="project" value="TreeGrafter"/>
</dbReference>
<dbReference type="InterPro" id="IPR016161">
    <property type="entry name" value="Ald_DH/histidinol_DH"/>
</dbReference>
<dbReference type="Gene3D" id="3.40.605.10">
    <property type="entry name" value="Aldehyde Dehydrogenase, Chain A, domain 1"/>
    <property type="match status" value="1"/>
</dbReference>
<keyword evidence="8" id="KW-0812">Transmembrane</keyword>
<keyword evidence="11" id="KW-1185">Reference proteome</keyword>
<feature type="domain" description="Aldehyde dehydrogenase" evidence="9">
    <location>
        <begin position="32"/>
        <end position="465"/>
    </location>
</feature>
<dbReference type="Proteomes" id="UP001212152">
    <property type="component" value="Unassembled WGS sequence"/>
</dbReference>
<dbReference type="EMBL" id="JADGJQ010000038">
    <property type="protein sequence ID" value="KAJ3176712.1"/>
    <property type="molecule type" value="Genomic_DNA"/>
</dbReference>
<dbReference type="PIRSF" id="PIRSF036492">
    <property type="entry name" value="ALDH"/>
    <property type="match status" value="1"/>
</dbReference>
<dbReference type="InterPro" id="IPR016163">
    <property type="entry name" value="Ald_DH_C"/>
</dbReference>